<dbReference type="OrthoDB" id="9768429at2"/>
<reference evidence="3" key="1">
    <citation type="submission" date="2016-10" db="EMBL/GenBank/DDBJ databases">
        <authorList>
            <person name="Varghese N."/>
            <person name="Submissions S."/>
        </authorList>
    </citation>
    <scope>NUCLEOTIDE SEQUENCE [LARGE SCALE GENOMIC DNA]</scope>
    <source>
        <strain evidence="3">DSM 45422</strain>
    </source>
</reference>
<keyword evidence="3" id="KW-1185">Reference proteome</keyword>
<dbReference type="Gene3D" id="1.20.1220.12">
    <property type="entry name" value="Malate synthase, domain III"/>
    <property type="match status" value="1"/>
</dbReference>
<evidence type="ECO:0000313" key="3">
    <source>
        <dbReference type="Proteomes" id="UP000198921"/>
    </source>
</evidence>
<protein>
    <submittedName>
        <fullName evidence="2">Uncharacterized protein</fullName>
    </submittedName>
</protein>
<dbReference type="STRING" id="1137993.SAMN05660209_02955"/>
<feature type="region of interest" description="Disordered" evidence="1">
    <location>
        <begin position="1"/>
        <end position="36"/>
    </location>
</feature>
<name>A0A1H3K5L7_9ACTN</name>
<dbReference type="Proteomes" id="UP000198921">
    <property type="component" value="Unassembled WGS sequence"/>
</dbReference>
<evidence type="ECO:0000313" key="2">
    <source>
        <dbReference type="EMBL" id="SDY47500.1"/>
    </source>
</evidence>
<dbReference type="AlphaFoldDB" id="A0A1H3K5L7"/>
<dbReference type="RefSeq" id="WP_091157733.1">
    <property type="nucleotide sequence ID" value="NZ_FNOT01000007.1"/>
</dbReference>
<dbReference type="EMBL" id="FNOT01000007">
    <property type="protein sequence ID" value="SDY47500.1"/>
    <property type="molecule type" value="Genomic_DNA"/>
</dbReference>
<evidence type="ECO:0000256" key="1">
    <source>
        <dbReference type="SAM" id="MobiDB-lite"/>
    </source>
</evidence>
<accession>A0A1H3K5L7</accession>
<proteinExistence type="predicted"/>
<gene>
    <name evidence="2" type="ORF">SAMN05660209_02955</name>
</gene>
<organism evidence="2 3">
    <name type="scientific">Geodermatophilus africanus</name>
    <dbReference type="NCBI Taxonomy" id="1137993"/>
    <lineage>
        <taxon>Bacteria</taxon>
        <taxon>Bacillati</taxon>
        <taxon>Actinomycetota</taxon>
        <taxon>Actinomycetes</taxon>
        <taxon>Geodermatophilales</taxon>
        <taxon>Geodermatophilaceae</taxon>
        <taxon>Geodermatophilus</taxon>
    </lineage>
</organism>
<dbReference type="InterPro" id="IPR044856">
    <property type="entry name" value="Malate_synth_C_sf"/>
</dbReference>
<sequence length="72" mass="8294">MTVLRPTALRNRPAPLHSDSRENHDHHGRHLPGPRRAFAAGRWDDARALFLEMAVSDEYSDFLTLPAYERMP</sequence>